<accession>A0A3P3XHC9</accession>
<gene>
    <name evidence="1" type="ORF">SPIROBIBN47_210054</name>
</gene>
<dbReference type="EMBL" id="FWDM01000014">
    <property type="protein sequence ID" value="SLM11733.1"/>
    <property type="molecule type" value="Genomic_DNA"/>
</dbReference>
<name>A0A3P3XHC9_9SPIR</name>
<organism evidence="1">
    <name type="scientific">uncultured spirochete</name>
    <dbReference type="NCBI Taxonomy" id="156406"/>
    <lineage>
        <taxon>Bacteria</taxon>
        <taxon>Pseudomonadati</taxon>
        <taxon>Spirochaetota</taxon>
        <taxon>Spirochaetia</taxon>
        <taxon>Spirochaetales</taxon>
        <taxon>environmental samples</taxon>
    </lineage>
</organism>
<sequence>MPALPGGAQGAMLASGLTNEYKVVSIIERRKGRSGEVEGVAGIAARC</sequence>
<dbReference type="AlphaFoldDB" id="A0A3P3XHC9"/>
<evidence type="ECO:0000313" key="1">
    <source>
        <dbReference type="EMBL" id="SLM11733.1"/>
    </source>
</evidence>
<proteinExistence type="predicted"/>
<reference evidence="1" key="1">
    <citation type="submission" date="2017-02" db="EMBL/GenBank/DDBJ databases">
        <authorList>
            <person name="Regsiter A."/>
            <person name="William W."/>
        </authorList>
    </citation>
    <scope>NUCLEOTIDE SEQUENCE</scope>
    <source>
        <strain evidence="1">Bib</strain>
    </source>
</reference>
<protein>
    <submittedName>
        <fullName evidence="1">Uncharacterized protein</fullName>
    </submittedName>
</protein>